<accession>A0ABZ2L8R0</accession>
<keyword evidence="2" id="KW-0812">Transmembrane</keyword>
<name>A0ABZ2L8R0_9BACT</name>
<keyword evidence="2" id="KW-0472">Membrane</keyword>
<proteinExistence type="predicted"/>
<evidence type="ECO:0008006" key="5">
    <source>
        <dbReference type="Google" id="ProtNLM"/>
    </source>
</evidence>
<dbReference type="Proteomes" id="UP001374803">
    <property type="component" value="Chromosome"/>
</dbReference>
<protein>
    <recommendedName>
        <fullName evidence="5">Lipoprotein</fullName>
    </recommendedName>
</protein>
<evidence type="ECO:0000256" key="1">
    <source>
        <dbReference type="SAM" id="MobiDB-lite"/>
    </source>
</evidence>
<evidence type="ECO:0000313" key="3">
    <source>
        <dbReference type="EMBL" id="WXB07329.1"/>
    </source>
</evidence>
<reference evidence="3" key="1">
    <citation type="submission" date="2021-12" db="EMBL/GenBank/DDBJ databases">
        <title>Discovery of the Pendulisporaceae a myxobacterial family with distinct sporulation behavior and unique specialized metabolism.</title>
        <authorList>
            <person name="Garcia R."/>
            <person name="Popoff A."/>
            <person name="Bader C.D."/>
            <person name="Loehr J."/>
            <person name="Walesch S."/>
            <person name="Walt C."/>
            <person name="Boldt J."/>
            <person name="Bunk B."/>
            <person name="Haeckl F.J.F.P.J."/>
            <person name="Gunesch A.P."/>
            <person name="Birkelbach J."/>
            <person name="Nuebel U."/>
            <person name="Pietschmann T."/>
            <person name="Bach T."/>
            <person name="Mueller R."/>
        </authorList>
    </citation>
    <scope>NUCLEOTIDE SEQUENCE</scope>
    <source>
        <strain evidence="3">MSr11367</strain>
    </source>
</reference>
<dbReference type="PROSITE" id="PS51257">
    <property type="entry name" value="PROKAR_LIPOPROTEIN"/>
    <property type="match status" value="1"/>
</dbReference>
<gene>
    <name evidence="3" type="ORF">LVJ94_08775</name>
</gene>
<evidence type="ECO:0000313" key="4">
    <source>
        <dbReference type="Proteomes" id="UP001374803"/>
    </source>
</evidence>
<dbReference type="RefSeq" id="WP_394836988.1">
    <property type="nucleotide sequence ID" value="NZ_CP089929.1"/>
</dbReference>
<keyword evidence="4" id="KW-1185">Reference proteome</keyword>
<dbReference type="EMBL" id="CP089983">
    <property type="protein sequence ID" value="WXB07329.1"/>
    <property type="molecule type" value="Genomic_DNA"/>
</dbReference>
<feature type="transmembrane region" description="Helical" evidence="2">
    <location>
        <begin position="6"/>
        <end position="24"/>
    </location>
</feature>
<organism evidence="3 4">
    <name type="scientific">Pendulispora rubella</name>
    <dbReference type="NCBI Taxonomy" id="2741070"/>
    <lineage>
        <taxon>Bacteria</taxon>
        <taxon>Pseudomonadati</taxon>
        <taxon>Myxococcota</taxon>
        <taxon>Myxococcia</taxon>
        <taxon>Myxococcales</taxon>
        <taxon>Sorangiineae</taxon>
        <taxon>Pendulisporaceae</taxon>
        <taxon>Pendulispora</taxon>
    </lineage>
</organism>
<keyword evidence="2" id="KW-1133">Transmembrane helix</keyword>
<evidence type="ECO:0000256" key="2">
    <source>
        <dbReference type="SAM" id="Phobius"/>
    </source>
</evidence>
<feature type="region of interest" description="Disordered" evidence="1">
    <location>
        <begin position="108"/>
        <end position="131"/>
    </location>
</feature>
<sequence>MKKRGLAFRGGYVAAAVIVVLFACDNRHDHDNFRGDVVSCEEALAHLADCCPRFDPERVRCQYNYDEGCSGDATQVEHPTLDSNESQCIRNLECSDLIERDVCTRTQNDLPYTGEKPSSPDAGTSRGPVCP</sequence>